<keyword evidence="4" id="KW-1185">Reference proteome</keyword>
<dbReference type="Pfam" id="PF00534">
    <property type="entry name" value="Glycos_transf_1"/>
    <property type="match status" value="1"/>
</dbReference>
<feature type="domain" description="Glycosyl transferase family 1" evidence="1">
    <location>
        <begin position="224"/>
        <end position="382"/>
    </location>
</feature>
<dbReference type="SUPFAM" id="SSF53756">
    <property type="entry name" value="UDP-Glycosyltransferase/glycogen phosphorylase"/>
    <property type="match status" value="1"/>
</dbReference>
<evidence type="ECO:0000313" key="3">
    <source>
        <dbReference type="EMBL" id="TLM75626.1"/>
    </source>
</evidence>
<name>A0ABY2UIB8_9GAMM</name>
<dbReference type="RefSeq" id="WP_138236598.1">
    <property type="nucleotide sequence ID" value="NZ_CP185860.1"/>
</dbReference>
<dbReference type="Pfam" id="PF13439">
    <property type="entry name" value="Glyco_transf_4"/>
    <property type="match status" value="1"/>
</dbReference>
<gene>
    <name evidence="3" type="ORF">FDY93_15110</name>
</gene>
<sequence length="425" mass="47338">MLNGEQDKRPIAYLAPEIPGPSSTFVYNEIIEIENFGVSVRPYSLHTVKAMVGDTRLSELAQCCEYLYAQSPSSLFKANVNVFWQSPRKYIGAFIRCNGDAIKCLSKPRIAAGLMYRFFVAGVLAHRLLKENVRHLHCHFSHIATDVGMYAALQSGTPFSFTAHANDIFERGYLLREKGARAKFVATISDFNIKYLTDAGIVADKLKLVRCGVDIEKFAPRTPVAKKQEVATIGFLGRLVEKKGVDLLVSAMRLLLDSGAHVHLQIMGEGPLEPTLREQVKTLRLEEHVTFGGALPHHQVSTWFEHIDYFVFPGKMDSNGDMDGIPVVLMEAMMRGVPVVATRVSGIPELVRRNETGYIASPDPEELANALLTALSESEEEKASKIWRAINLVKTEFNLAHNAKLLFHYICADKAERECQTSLPC</sequence>
<dbReference type="InterPro" id="IPR001296">
    <property type="entry name" value="Glyco_trans_1"/>
</dbReference>
<evidence type="ECO:0000313" key="4">
    <source>
        <dbReference type="Proteomes" id="UP000306791"/>
    </source>
</evidence>
<accession>A0ABY2UIB8</accession>
<dbReference type="InterPro" id="IPR050194">
    <property type="entry name" value="Glycosyltransferase_grp1"/>
</dbReference>
<evidence type="ECO:0000259" key="2">
    <source>
        <dbReference type="Pfam" id="PF13439"/>
    </source>
</evidence>
<dbReference type="InterPro" id="IPR028098">
    <property type="entry name" value="Glyco_trans_4-like_N"/>
</dbReference>
<proteinExistence type="predicted"/>
<dbReference type="PANTHER" id="PTHR45947">
    <property type="entry name" value="SULFOQUINOVOSYL TRANSFERASE SQD2"/>
    <property type="match status" value="1"/>
</dbReference>
<organism evidence="3 4">
    <name type="scientific">Microbulbifer harenosus</name>
    <dbReference type="NCBI Taxonomy" id="2576840"/>
    <lineage>
        <taxon>Bacteria</taxon>
        <taxon>Pseudomonadati</taxon>
        <taxon>Pseudomonadota</taxon>
        <taxon>Gammaproteobacteria</taxon>
        <taxon>Cellvibrionales</taxon>
        <taxon>Microbulbiferaceae</taxon>
        <taxon>Microbulbifer</taxon>
    </lineage>
</organism>
<reference evidence="3 4" key="1">
    <citation type="submission" date="2019-05" db="EMBL/GenBank/DDBJ databases">
        <title>Microbulbifer harenosus sp. nov., an alginate-degrading bacterium isolated from coastal sand.</title>
        <authorList>
            <person name="Huang H."/>
            <person name="Mo K."/>
            <person name="Bao S."/>
        </authorList>
    </citation>
    <scope>NUCLEOTIDE SEQUENCE [LARGE SCALE GENOMIC DNA]</scope>
    <source>
        <strain evidence="3 4">HB161719</strain>
    </source>
</reference>
<protein>
    <submittedName>
        <fullName evidence="3">Glycosyltransferase family 4 protein</fullName>
    </submittedName>
</protein>
<dbReference type="PANTHER" id="PTHR45947:SF3">
    <property type="entry name" value="SULFOQUINOVOSYL TRANSFERASE SQD2"/>
    <property type="match status" value="1"/>
</dbReference>
<dbReference type="Gene3D" id="3.40.50.2000">
    <property type="entry name" value="Glycogen Phosphorylase B"/>
    <property type="match status" value="2"/>
</dbReference>
<dbReference type="EMBL" id="VANI01000016">
    <property type="protein sequence ID" value="TLM75626.1"/>
    <property type="molecule type" value="Genomic_DNA"/>
</dbReference>
<dbReference type="Proteomes" id="UP000306791">
    <property type="component" value="Unassembled WGS sequence"/>
</dbReference>
<evidence type="ECO:0000259" key="1">
    <source>
        <dbReference type="Pfam" id="PF00534"/>
    </source>
</evidence>
<feature type="domain" description="Glycosyltransferase subfamily 4-like N-terminal" evidence="2">
    <location>
        <begin position="116"/>
        <end position="216"/>
    </location>
</feature>
<comment type="caution">
    <text evidence="3">The sequence shown here is derived from an EMBL/GenBank/DDBJ whole genome shotgun (WGS) entry which is preliminary data.</text>
</comment>